<dbReference type="OrthoDB" id="9778331at2"/>
<name>A0A162EL79_9BACI</name>
<dbReference type="InterPro" id="IPR007353">
    <property type="entry name" value="DUF421"/>
</dbReference>
<dbReference type="InterPro" id="IPR012452">
    <property type="entry name" value="DUF1657"/>
</dbReference>
<feature type="transmembrane region" description="Helical" evidence="7">
    <location>
        <begin position="61"/>
        <end position="81"/>
    </location>
</feature>
<proteinExistence type="inferred from homology"/>
<dbReference type="RefSeq" id="WP_061948040.1">
    <property type="nucleotide sequence ID" value="NZ_LTAO01000009.1"/>
</dbReference>
<evidence type="ECO:0000313" key="10">
    <source>
        <dbReference type="Proteomes" id="UP000075806"/>
    </source>
</evidence>
<sequence length="282" mass="31707">MPGWVEVIIRSIIGIGLLLTFTKLLAKKPMGELSAFEFALLAGLLIITSVSSIMLSIPPVLALVSILIWGLVAIFLPMISVKSSKFNHFLNGQGIPVIKDGKVLEDQLSKQHLTSSELMRKLRKKNIFQFADVEFALLETNGELNVLLKNQKKQHANLPSIKKSKQPEIVIEDGKMIDKGLTARKLNRDWLQTELAKMDVALENVFIGQIDQNGLLYVDLFDDSIKVAEPTVLPLLKAQLKKVEADLELFALDTEHPQAKQMYSWSSKQMNEVYHYIKSDLE</sequence>
<comment type="caution">
    <text evidence="9">The sequence shown here is derived from an EMBL/GenBank/DDBJ whole genome shotgun (WGS) entry which is preliminary data.</text>
</comment>
<feature type="domain" description="YetF C-terminal" evidence="8">
    <location>
        <begin position="82"/>
        <end position="210"/>
    </location>
</feature>
<gene>
    <name evidence="9" type="ORF">AZF04_17625</name>
</gene>
<evidence type="ECO:0000313" key="9">
    <source>
        <dbReference type="EMBL" id="KYG33164.1"/>
    </source>
</evidence>
<protein>
    <recommendedName>
        <fullName evidence="8">YetF C-terminal domain-containing protein</fullName>
    </recommendedName>
</protein>
<dbReference type="AlphaFoldDB" id="A0A162EL79"/>
<keyword evidence="6 7" id="KW-0472">Membrane</keyword>
<keyword evidence="5 7" id="KW-1133">Transmembrane helix</keyword>
<feature type="transmembrane region" description="Helical" evidence="7">
    <location>
        <begin position="38"/>
        <end position="55"/>
    </location>
</feature>
<keyword evidence="10" id="KW-1185">Reference proteome</keyword>
<comment type="similarity">
    <text evidence="2">Belongs to the UPF0702 family.</text>
</comment>
<dbReference type="Proteomes" id="UP000075806">
    <property type="component" value="Unassembled WGS sequence"/>
</dbReference>
<dbReference type="Pfam" id="PF07870">
    <property type="entry name" value="DUF1657"/>
    <property type="match status" value="1"/>
</dbReference>
<dbReference type="EMBL" id="LTAO01000009">
    <property type="protein sequence ID" value="KYG33164.1"/>
    <property type="molecule type" value="Genomic_DNA"/>
</dbReference>
<comment type="subcellular location">
    <subcellularLocation>
        <location evidence="1">Cell membrane</location>
        <topology evidence="1">Multi-pass membrane protein</topology>
    </subcellularLocation>
</comment>
<dbReference type="GO" id="GO:0005886">
    <property type="term" value="C:plasma membrane"/>
    <property type="evidence" value="ECO:0007669"/>
    <property type="project" value="UniProtKB-SubCell"/>
</dbReference>
<evidence type="ECO:0000256" key="4">
    <source>
        <dbReference type="ARBA" id="ARBA00022692"/>
    </source>
</evidence>
<reference evidence="9" key="1">
    <citation type="submission" date="2016-02" db="EMBL/GenBank/DDBJ databases">
        <title>Genome sequence of Bacillus trypoxylicola KCTC 13244(T).</title>
        <authorList>
            <person name="Jeong H."/>
            <person name="Park S.-H."/>
            <person name="Choi S.-K."/>
        </authorList>
    </citation>
    <scope>NUCLEOTIDE SEQUENCE [LARGE SCALE GENOMIC DNA]</scope>
    <source>
        <strain evidence="9">KCTC 13244</strain>
    </source>
</reference>
<dbReference type="Pfam" id="PF04239">
    <property type="entry name" value="DUF421"/>
    <property type="match status" value="1"/>
</dbReference>
<dbReference type="STRING" id="519424.AZF04_17625"/>
<evidence type="ECO:0000256" key="5">
    <source>
        <dbReference type="ARBA" id="ARBA00022989"/>
    </source>
</evidence>
<evidence type="ECO:0000259" key="8">
    <source>
        <dbReference type="Pfam" id="PF04239"/>
    </source>
</evidence>
<keyword evidence="4 7" id="KW-0812">Transmembrane</keyword>
<dbReference type="PANTHER" id="PTHR34582">
    <property type="entry name" value="UPF0702 TRANSMEMBRANE PROTEIN YCAP"/>
    <property type="match status" value="1"/>
</dbReference>
<organism evidence="9 10">
    <name type="scientific">Alkalihalobacillus trypoxylicola</name>
    <dbReference type="NCBI Taxonomy" id="519424"/>
    <lineage>
        <taxon>Bacteria</taxon>
        <taxon>Bacillati</taxon>
        <taxon>Bacillota</taxon>
        <taxon>Bacilli</taxon>
        <taxon>Bacillales</taxon>
        <taxon>Bacillaceae</taxon>
        <taxon>Alkalihalobacillus</taxon>
    </lineage>
</organism>
<feature type="transmembrane region" description="Helical" evidence="7">
    <location>
        <begin position="7"/>
        <end position="26"/>
    </location>
</feature>
<accession>A0A162EL79</accession>
<evidence type="ECO:0000256" key="6">
    <source>
        <dbReference type="ARBA" id="ARBA00023136"/>
    </source>
</evidence>
<dbReference type="PANTHER" id="PTHR34582:SF7">
    <property type="entry name" value="UPF0702 TRANSMEMBRANE PROTEIN YDFS"/>
    <property type="match status" value="1"/>
</dbReference>
<evidence type="ECO:0000256" key="1">
    <source>
        <dbReference type="ARBA" id="ARBA00004651"/>
    </source>
</evidence>
<keyword evidence="3" id="KW-1003">Cell membrane</keyword>
<dbReference type="InterPro" id="IPR023090">
    <property type="entry name" value="UPF0702_alpha/beta_dom_sf"/>
</dbReference>
<dbReference type="Gene3D" id="3.30.240.20">
    <property type="entry name" value="bsu07140 like domains"/>
    <property type="match status" value="2"/>
</dbReference>
<evidence type="ECO:0000256" key="7">
    <source>
        <dbReference type="SAM" id="Phobius"/>
    </source>
</evidence>
<evidence type="ECO:0000256" key="2">
    <source>
        <dbReference type="ARBA" id="ARBA00006448"/>
    </source>
</evidence>
<evidence type="ECO:0000256" key="3">
    <source>
        <dbReference type="ARBA" id="ARBA00022475"/>
    </source>
</evidence>